<keyword evidence="13" id="KW-0175">Coiled coil</keyword>
<dbReference type="GO" id="GO:0061630">
    <property type="term" value="F:ubiquitin protein ligase activity"/>
    <property type="evidence" value="ECO:0007669"/>
    <property type="project" value="UniProtKB-EC"/>
</dbReference>
<dbReference type="OrthoDB" id="5600418at2759"/>
<dbReference type="Pfam" id="PF23419">
    <property type="entry name" value="WD40_RFWD3"/>
    <property type="match status" value="1"/>
</dbReference>
<dbReference type="Gene3D" id="3.30.40.10">
    <property type="entry name" value="Zinc/RING finger domain, C3HC4 (zinc finger)"/>
    <property type="match status" value="1"/>
</dbReference>
<comment type="subcellular location">
    <subcellularLocation>
        <location evidence="2">Cytoplasm</location>
    </subcellularLocation>
    <subcellularLocation>
        <location evidence="12">Nucleus</location>
        <location evidence="12">Nuclear body</location>
    </subcellularLocation>
</comment>
<sequence length="488" mass="53617">MNEWTAEGAHRVSCIPCGHVYGRCCLERWLLQFAKKKAPCPQCGRKYKENCIINLYVPEIAVPNNDLEKQVLSLREKNESLEKQQTKLLEEIKAHERQIILQQNIIHESNLKRQKMTEQSSDGRTDAEAIASPTVDIDCSTCCSFVLQNEFYLDGARVMAIDASSQVILTSGRAPGVGPEHILTKISMFAGLGMQNIHLPPDTKAIRDICILPGGRAVFASLGRKLSIVSMATNNVVLQYDLPFPGWSCSGDHTSSTHIYAGLQNGMLLAFDIRQTSAPLYSVMGLSTHPVHTIQSAVDASGSRKILSASSIGPCIWDVDGGENRPNLIRGMENQGVCISLACNPPSSDLLVASYRPKVEAPDDGVIPQIATPLSLTPGGSGKLGRHVLMRRTDGRSFVKDQTCYGNVSDLRMTRSAIIPCGSNHHLFAYGDESLYGIRTWRLPSFQTFADLSSHRQPILDLRYAESAKGERYIGCLSAEKLQVFKIS</sequence>
<evidence type="ECO:0000313" key="16">
    <source>
        <dbReference type="Proteomes" id="UP000324897"/>
    </source>
</evidence>
<dbReference type="GO" id="GO:0005737">
    <property type="term" value="C:cytoplasm"/>
    <property type="evidence" value="ECO:0007669"/>
    <property type="project" value="UniProtKB-SubCell"/>
</dbReference>
<keyword evidence="8" id="KW-0227">DNA damage</keyword>
<dbReference type="SUPFAM" id="SSF57850">
    <property type="entry name" value="RING/U-box"/>
    <property type="match status" value="1"/>
</dbReference>
<proteinExistence type="predicted"/>
<dbReference type="SUPFAM" id="SSF50978">
    <property type="entry name" value="WD40 repeat-like"/>
    <property type="match status" value="1"/>
</dbReference>
<keyword evidence="9" id="KW-0833">Ubl conjugation pathway</keyword>
<dbReference type="InterPro" id="IPR013083">
    <property type="entry name" value="Znf_RING/FYVE/PHD"/>
</dbReference>
<keyword evidence="7" id="KW-0677">Repeat</keyword>
<gene>
    <name evidence="15" type="ORF">EJB05_23511</name>
</gene>
<evidence type="ECO:0000256" key="6">
    <source>
        <dbReference type="ARBA" id="ARBA00022679"/>
    </source>
</evidence>
<evidence type="ECO:0000256" key="7">
    <source>
        <dbReference type="ARBA" id="ARBA00022737"/>
    </source>
</evidence>
<dbReference type="EC" id="2.3.2.27" evidence="4"/>
<name>A0A5J9VAB6_9POAL</name>
<evidence type="ECO:0000256" key="2">
    <source>
        <dbReference type="ARBA" id="ARBA00004496"/>
    </source>
</evidence>
<dbReference type="PANTHER" id="PTHR16047">
    <property type="entry name" value="RFWD3 PROTEIN"/>
    <property type="match status" value="1"/>
</dbReference>
<dbReference type="InterPro" id="IPR036322">
    <property type="entry name" value="WD40_repeat_dom_sf"/>
</dbReference>
<evidence type="ECO:0000256" key="13">
    <source>
        <dbReference type="SAM" id="Coils"/>
    </source>
</evidence>
<dbReference type="GO" id="GO:0016604">
    <property type="term" value="C:nuclear body"/>
    <property type="evidence" value="ECO:0007669"/>
    <property type="project" value="UniProtKB-SubCell"/>
</dbReference>
<dbReference type="InterPro" id="IPR056527">
    <property type="entry name" value="WD40_RFWD3"/>
</dbReference>
<feature type="domain" description="E3 ubiquitin-protein ligase RFWD3-like WD40" evidence="14">
    <location>
        <begin position="154"/>
        <end position="486"/>
    </location>
</feature>
<dbReference type="EMBL" id="RWGY01000011">
    <property type="protein sequence ID" value="TVU31810.1"/>
    <property type="molecule type" value="Genomic_DNA"/>
</dbReference>
<evidence type="ECO:0000256" key="9">
    <source>
        <dbReference type="ARBA" id="ARBA00022786"/>
    </source>
</evidence>
<protein>
    <recommendedName>
        <fullName evidence="4">RING-type E3 ubiquitin transferase</fullName>
        <ecNumber evidence="4">2.3.2.27</ecNumber>
    </recommendedName>
</protein>
<feature type="coiled-coil region" evidence="13">
    <location>
        <begin position="64"/>
        <end position="98"/>
    </location>
</feature>
<evidence type="ECO:0000256" key="1">
    <source>
        <dbReference type="ARBA" id="ARBA00000900"/>
    </source>
</evidence>
<dbReference type="Proteomes" id="UP000324897">
    <property type="component" value="Chromosome 1"/>
</dbReference>
<organism evidence="15 16">
    <name type="scientific">Eragrostis curvula</name>
    <name type="common">weeping love grass</name>
    <dbReference type="NCBI Taxonomy" id="38414"/>
    <lineage>
        <taxon>Eukaryota</taxon>
        <taxon>Viridiplantae</taxon>
        <taxon>Streptophyta</taxon>
        <taxon>Embryophyta</taxon>
        <taxon>Tracheophyta</taxon>
        <taxon>Spermatophyta</taxon>
        <taxon>Magnoliopsida</taxon>
        <taxon>Liliopsida</taxon>
        <taxon>Poales</taxon>
        <taxon>Poaceae</taxon>
        <taxon>PACMAD clade</taxon>
        <taxon>Chloridoideae</taxon>
        <taxon>Eragrostideae</taxon>
        <taxon>Eragrostidinae</taxon>
        <taxon>Eragrostis</taxon>
    </lineage>
</organism>
<keyword evidence="6" id="KW-0808">Transferase</keyword>
<evidence type="ECO:0000259" key="14">
    <source>
        <dbReference type="Pfam" id="PF23419"/>
    </source>
</evidence>
<evidence type="ECO:0000313" key="15">
    <source>
        <dbReference type="EMBL" id="TVU31810.1"/>
    </source>
</evidence>
<dbReference type="Gene3D" id="2.130.10.10">
    <property type="entry name" value="YVTN repeat-like/Quinoprotein amine dehydrogenase"/>
    <property type="match status" value="1"/>
</dbReference>
<comment type="caution">
    <text evidence="15">The sequence shown here is derived from an EMBL/GenBank/DDBJ whole genome shotgun (WGS) entry which is preliminary data.</text>
</comment>
<keyword evidence="16" id="KW-1185">Reference proteome</keyword>
<evidence type="ECO:0000256" key="3">
    <source>
        <dbReference type="ARBA" id="ARBA00004906"/>
    </source>
</evidence>
<evidence type="ECO:0000256" key="12">
    <source>
        <dbReference type="ARBA" id="ARBA00034306"/>
    </source>
</evidence>
<dbReference type="GO" id="GO:0016567">
    <property type="term" value="P:protein ubiquitination"/>
    <property type="evidence" value="ECO:0007669"/>
    <property type="project" value="InterPro"/>
</dbReference>
<dbReference type="Gramene" id="TVU31810">
    <property type="protein sequence ID" value="TVU31810"/>
    <property type="gene ID" value="EJB05_23511"/>
</dbReference>
<evidence type="ECO:0000256" key="8">
    <source>
        <dbReference type="ARBA" id="ARBA00022763"/>
    </source>
</evidence>
<dbReference type="GO" id="GO:0036297">
    <property type="term" value="P:interstrand cross-link repair"/>
    <property type="evidence" value="ECO:0007669"/>
    <property type="project" value="InterPro"/>
</dbReference>
<dbReference type="InterPro" id="IPR037381">
    <property type="entry name" value="RFWD3"/>
</dbReference>
<keyword evidence="11" id="KW-0539">Nucleus</keyword>
<evidence type="ECO:0000256" key="10">
    <source>
        <dbReference type="ARBA" id="ARBA00023204"/>
    </source>
</evidence>
<dbReference type="PANTHER" id="PTHR16047:SF7">
    <property type="entry name" value="E3 UBIQUITIN-PROTEIN LIGASE RFWD3"/>
    <property type="match status" value="1"/>
</dbReference>
<dbReference type="AlphaFoldDB" id="A0A5J9VAB6"/>
<comment type="catalytic activity">
    <reaction evidence="1">
        <text>S-ubiquitinyl-[E2 ubiquitin-conjugating enzyme]-L-cysteine + [acceptor protein]-L-lysine = [E2 ubiquitin-conjugating enzyme]-L-cysteine + N(6)-ubiquitinyl-[acceptor protein]-L-lysine.</text>
        <dbReference type="EC" id="2.3.2.27"/>
    </reaction>
</comment>
<keyword evidence="10" id="KW-0234">DNA repair</keyword>
<keyword evidence="5" id="KW-0963">Cytoplasm</keyword>
<reference evidence="15 16" key="1">
    <citation type="journal article" date="2019" name="Sci. Rep.">
        <title>A high-quality genome of Eragrostis curvula grass provides insights into Poaceae evolution and supports new strategies to enhance forage quality.</title>
        <authorList>
            <person name="Carballo J."/>
            <person name="Santos B.A.C.M."/>
            <person name="Zappacosta D."/>
            <person name="Garbus I."/>
            <person name="Selva J.P."/>
            <person name="Gallo C.A."/>
            <person name="Diaz A."/>
            <person name="Albertini E."/>
            <person name="Caccamo M."/>
            <person name="Echenique V."/>
        </authorList>
    </citation>
    <scope>NUCLEOTIDE SEQUENCE [LARGE SCALE GENOMIC DNA]</scope>
    <source>
        <strain evidence="16">cv. Victoria</strain>
        <tissue evidence="15">Leaf</tissue>
    </source>
</reference>
<dbReference type="InterPro" id="IPR015943">
    <property type="entry name" value="WD40/YVTN_repeat-like_dom_sf"/>
</dbReference>
<evidence type="ECO:0000256" key="11">
    <source>
        <dbReference type="ARBA" id="ARBA00023242"/>
    </source>
</evidence>
<accession>A0A5J9VAB6</accession>
<evidence type="ECO:0000256" key="4">
    <source>
        <dbReference type="ARBA" id="ARBA00012483"/>
    </source>
</evidence>
<comment type="pathway">
    <text evidence="3">Protein modification; protein ubiquitination.</text>
</comment>
<evidence type="ECO:0000256" key="5">
    <source>
        <dbReference type="ARBA" id="ARBA00022490"/>
    </source>
</evidence>